<evidence type="ECO:0000256" key="1">
    <source>
        <dbReference type="SAM" id="MobiDB-lite"/>
    </source>
</evidence>
<keyword evidence="2" id="KW-0472">Membrane</keyword>
<organism evidence="3 4">
    <name type="scientific">Stylosanthes scabra</name>
    <dbReference type="NCBI Taxonomy" id="79078"/>
    <lineage>
        <taxon>Eukaryota</taxon>
        <taxon>Viridiplantae</taxon>
        <taxon>Streptophyta</taxon>
        <taxon>Embryophyta</taxon>
        <taxon>Tracheophyta</taxon>
        <taxon>Spermatophyta</taxon>
        <taxon>Magnoliopsida</taxon>
        <taxon>eudicotyledons</taxon>
        <taxon>Gunneridae</taxon>
        <taxon>Pentapetalae</taxon>
        <taxon>rosids</taxon>
        <taxon>fabids</taxon>
        <taxon>Fabales</taxon>
        <taxon>Fabaceae</taxon>
        <taxon>Papilionoideae</taxon>
        <taxon>50 kb inversion clade</taxon>
        <taxon>dalbergioids sensu lato</taxon>
        <taxon>Dalbergieae</taxon>
        <taxon>Pterocarpus clade</taxon>
        <taxon>Stylosanthes</taxon>
    </lineage>
</organism>
<keyword evidence="2" id="KW-0812">Transmembrane</keyword>
<sequence>MMLWRRSWPLYVLVMKDKSRFIVILTHFLNCILSSGIRLMSWGSPTGSGQETIMNLIEASQEFLSTVFEQEKALREQEAKLDTVGEPSEDSNKDTSQTVENDPLMSLHSSKMIRRDLFSGLEEKSG</sequence>
<evidence type="ECO:0000256" key="2">
    <source>
        <dbReference type="SAM" id="Phobius"/>
    </source>
</evidence>
<dbReference type="Proteomes" id="UP001341840">
    <property type="component" value="Unassembled WGS sequence"/>
</dbReference>
<feature type="transmembrane region" description="Helical" evidence="2">
    <location>
        <begin position="21"/>
        <end position="40"/>
    </location>
</feature>
<keyword evidence="2" id="KW-1133">Transmembrane helix</keyword>
<comment type="caution">
    <text evidence="3">The sequence shown here is derived from an EMBL/GenBank/DDBJ whole genome shotgun (WGS) entry which is preliminary data.</text>
</comment>
<dbReference type="EMBL" id="JASCZI010000055">
    <property type="protein sequence ID" value="MED6107894.1"/>
    <property type="molecule type" value="Genomic_DNA"/>
</dbReference>
<evidence type="ECO:0000313" key="3">
    <source>
        <dbReference type="EMBL" id="MED6107894.1"/>
    </source>
</evidence>
<evidence type="ECO:0000313" key="4">
    <source>
        <dbReference type="Proteomes" id="UP001341840"/>
    </source>
</evidence>
<gene>
    <name evidence="3" type="ORF">PIB30_018346</name>
</gene>
<name>A0ABU6Q7R3_9FABA</name>
<keyword evidence="4" id="KW-1185">Reference proteome</keyword>
<accession>A0ABU6Q7R3</accession>
<feature type="region of interest" description="Disordered" evidence="1">
    <location>
        <begin position="77"/>
        <end position="111"/>
    </location>
</feature>
<protein>
    <submittedName>
        <fullName evidence="3">Uncharacterized protein</fullName>
    </submittedName>
</protein>
<reference evidence="3 4" key="1">
    <citation type="journal article" date="2023" name="Plants (Basel)">
        <title>Bridging the Gap: Combining Genomics and Transcriptomics Approaches to Understand Stylosanthes scabra, an Orphan Legume from the Brazilian Caatinga.</title>
        <authorList>
            <person name="Ferreira-Neto J.R.C."/>
            <person name="da Silva M.D."/>
            <person name="Binneck E."/>
            <person name="de Melo N.F."/>
            <person name="da Silva R.H."/>
            <person name="de Melo A.L.T.M."/>
            <person name="Pandolfi V."/>
            <person name="Bustamante F.O."/>
            <person name="Brasileiro-Vidal A.C."/>
            <person name="Benko-Iseppon A.M."/>
        </authorList>
    </citation>
    <scope>NUCLEOTIDE SEQUENCE [LARGE SCALE GENOMIC DNA]</scope>
    <source>
        <tissue evidence="3">Leaves</tissue>
    </source>
</reference>
<proteinExistence type="predicted"/>